<dbReference type="PANTHER" id="PTHR43744:SF6">
    <property type="entry name" value="ABC TRANSPORTER PERMEASE PROTEIN YESQ-RELATED"/>
    <property type="match status" value="1"/>
</dbReference>
<keyword evidence="6 7" id="KW-0472">Membrane</keyword>
<dbReference type="CDD" id="cd06261">
    <property type="entry name" value="TM_PBP2"/>
    <property type="match status" value="1"/>
</dbReference>
<gene>
    <name evidence="9" type="ORF">F4Y08_16210</name>
</gene>
<evidence type="ECO:0000259" key="8">
    <source>
        <dbReference type="PROSITE" id="PS50928"/>
    </source>
</evidence>
<dbReference type="Gene3D" id="1.10.3720.10">
    <property type="entry name" value="MetI-like"/>
    <property type="match status" value="1"/>
</dbReference>
<protein>
    <submittedName>
        <fullName evidence="9">Carbohydrate ABC transporter permease</fullName>
    </submittedName>
</protein>
<evidence type="ECO:0000256" key="2">
    <source>
        <dbReference type="ARBA" id="ARBA00022448"/>
    </source>
</evidence>
<accession>A0A6B1DYB1</accession>
<name>A0A6B1DYB1_9CHLR</name>
<evidence type="ECO:0000256" key="1">
    <source>
        <dbReference type="ARBA" id="ARBA00004651"/>
    </source>
</evidence>
<organism evidence="9">
    <name type="scientific">Caldilineaceae bacterium SB0662_bin_9</name>
    <dbReference type="NCBI Taxonomy" id="2605258"/>
    <lineage>
        <taxon>Bacteria</taxon>
        <taxon>Bacillati</taxon>
        <taxon>Chloroflexota</taxon>
        <taxon>Caldilineae</taxon>
        <taxon>Caldilineales</taxon>
        <taxon>Caldilineaceae</taxon>
    </lineage>
</organism>
<feature type="transmembrane region" description="Helical" evidence="7">
    <location>
        <begin position="22"/>
        <end position="43"/>
    </location>
</feature>
<dbReference type="EMBL" id="VXPY01000119">
    <property type="protein sequence ID" value="MYD91847.1"/>
    <property type="molecule type" value="Genomic_DNA"/>
</dbReference>
<feature type="domain" description="ABC transmembrane type-1" evidence="8">
    <location>
        <begin position="83"/>
        <end position="274"/>
    </location>
</feature>
<evidence type="ECO:0000256" key="7">
    <source>
        <dbReference type="RuleBase" id="RU363032"/>
    </source>
</evidence>
<keyword evidence="2 7" id="KW-0813">Transport</keyword>
<evidence type="ECO:0000256" key="6">
    <source>
        <dbReference type="ARBA" id="ARBA00023136"/>
    </source>
</evidence>
<dbReference type="PANTHER" id="PTHR43744">
    <property type="entry name" value="ABC TRANSPORTER PERMEASE PROTEIN MG189-RELATED-RELATED"/>
    <property type="match status" value="1"/>
</dbReference>
<evidence type="ECO:0000256" key="4">
    <source>
        <dbReference type="ARBA" id="ARBA00022692"/>
    </source>
</evidence>
<feature type="transmembrane region" description="Helical" evidence="7">
    <location>
        <begin position="81"/>
        <end position="107"/>
    </location>
</feature>
<dbReference type="GO" id="GO:0055085">
    <property type="term" value="P:transmembrane transport"/>
    <property type="evidence" value="ECO:0007669"/>
    <property type="project" value="InterPro"/>
</dbReference>
<keyword evidence="4 7" id="KW-0812">Transmembrane</keyword>
<evidence type="ECO:0000256" key="5">
    <source>
        <dbReference type="ARBA" id="ARBA00022989"/>
    </source>
</evidence>
<dbReference type="PROSITE" id="PS50928">
    <property type="entry name" value="ABC_TM1"/>
    <property type="match status" value="1"/>
</dbReference>
<comment type="similarity">
    <text evidence="7">Belongs to the binding-protein-dependent transport system permease family.</text>
</comment>
<feature type="transmembrane region" description="Helical" evidence="7">
    <location>
        <begin position="119"/>
        <end position="140"/>
    </location>
</feature>
<feature type="transmembrane region" description="Helical" evidence="7">
    <location>
        <begin position="195"/>
        <end position="220"/>
    </location>
</feature>
<comment type="subcellular location">
    <subcellularLocation>
        <location evidence="1 7">Cell membrane</location>
        <topology evidence="1 7">Multi-pass membrane protein</topology>
    </subcellularLocation>
</comment>
<feature type="transmembrane region" description="Helical" evidence="7">
    <location>
        <begin position="253"/>
        <end position="274"/>
    </location>
</feature>
<dbReference type="GO" id="GO:0005886">
    <property type="term" value="C:plasma membrane"/>
    <property type="evidence" value="ECO:0007669"/>
    <property type="project" value="UniProtKB-SubCell"/>
</dbReference>
<keyword evidence="5 7" id="KW-1133">Transmembrane helix</keyword>
<proteinExistence type="inferred from homology"/>
<comment type="caution">
    <text evidence="9">The sequence shown here is derived from an EMBL/GenBank/DDBJ whole genome shotgun (WGS) entry which is preliminary data.</text>
</comment>
<feature type="transmembrane region" description="Helical" evidence="7">
    <location>
        <begin position="152"/>
        <end position="174"/>
    </location>
</feature>
<dbReference type="InterPro" id="IPR035906">
    <property type="entry name" value="MetI-like_sf"/>
</dbReference>
<dbReference type="InterPro" id="IPR000515">
    <property type="entry name" value="MetI-like"/>
</dbReference>
<dbReference type="AlphaFoldDB" id="A0A6B1DYB1"/>
<reference evidence="9" key="1">
    <citation type="submission" date="2019-09" db="EMBL/GenBank/DDBJ databases">
        <title>Characterisation of the sponge microbiome using genome-centric metagenomics.</title>
        <authorList>
            <person name="Engelberts J.P."/>
            <person name="Robbins S.J."/>
            <person name="De Goeij J.M."/>
            <person name="Aranda M."/>
            <person name="Bell S.C."/>
            <person name="Webster N.S."/>
        </authorList>
    </citation>
    <scope>NUCLEOTIDE SEQUENCE</scope>
    <source>
        <strain evidence="9">SB0662_bin_9</strain>
    </source>
</reference>
<evidence type="ECO:0000256" key="3">
    <source>
        <dbReference type="ARBA" id="ARBA00022475"/>
    </source>
</evidence>
<evidence type="ECO:0000313" key="9">
    <source>
        <dbReference type="EMBL" id="MYD91847.1"/>
    </source>
</evidence>
<sequence length="288" mass="32916">MTVAPPASTGLGKQRTQLIHRIVAYGVLGTGSLFILAPLVWMLSTSLKTRSQVFRFPPEWIPEQFLWQNYVEALTLLPFEIFLLNTVIITGLSVAGELVSSAVVAYAFARLRWAARNTLFIVVLATMMLPRQVTLIPTFILFTRVFGWKDTFYPLIVPSFFAVPFFVFLLRQFYMTLPFELDDAATIDGCSKFGVFLRILLPLSKPALAAVAIFSFQFHWNDFFYPLIYLFDKDKFTLALGLRFFQGNYGTDWHYLMAASLVVMLPVILVFFFAQRIFIQGVVYQGFK</sequence>
<dbReference type="Pfam" id="PF00528">
    <property type="entry name" value="BPD_transp_1"/>
    <property type="match status" value="1"/>
</dbReference>
<keyword evidence="3" id="KW-1003">Cell membrane</keyword>
<dbReference type="SUPFAM" id="SSF161098">
    <property type="entry name" value="MetI-like"/>
    <property type="match status" value="1"/>
</dbReference>